<evidence type="ECO:0000256" key="1">
    <source>
        <dbReference type="SAM" id="MobiDB-lite"/>
    </source>
</evidence>
<feature type="compositionally biased region" description="Low complexity" evidence="1">
    <location>
        <begin position="13"/>
        <end position="28"/>
    </location>
</feature>
<name>A0A2N5V595_9BASI</name>
<dbReference type="AlphaFoldDB" id="A0A2N5V595"/>
<protein>
    <recommendedName>
        <fullName evidence="4">CxC1-like cysteine cluster associated with KDZ transposases domain-containing protein</fullName>
    </recommendedName>
</protein>
<evidence type="ECO:0000313" key="3">
    <source>
        <dbReference type="Proteomes" id="UP000235392"/>
    </source>
</evidence>
<evidence type="ECO:0000313" key="2">
    <source>
        <dbReference type="EMBL" id="PLW45169.1"/>
    </source>
</evidence>
<accession>A0A2N5V595</accession>
<feature type="compositionally biased region" description="Polar residues" evidence="1">
    <location>
        <begin position="1"/>
        <end position="12"/>
    </location>
</feature>
<feature type="region of interest" description="Disordered" evidence="1">
    <location>
        <begin position="1"/>
        <end position="33"/>
    </location>
</feature>
<evidence type="ECO:0008006" key="4">
    <source>
        <dbReference type="Google" id="ProtNLM"/>
    </source>
</evidence>
<dbReference type="Proteomes" id="UP000235392">
    <property type="component" value="Unassembled WGS sequence"/>
</dbReference>
<reference evidence="2 3" key="1">
    <citation type="submission" date="2017-11" db="EMBL/GenBank/DDBJ databases">
        <title>De novo assembly and phasing of dikaryotic genomes from two isolates of Puccinia coronata f. sp. avenae, the causal agent of oat crown rust.</title>
        <authorList>
            <person name="Miller M.E."/>
            <person name="Zhang Y."/>
            <person name="Omidvar V."/>
            <person name="Sperschneider J."/>
            <person name="Schwessinger B."/>
            <person name="Raley C."/>
            <person name="Palmer J.M."/>
            <person name="Garnica D."/>
            <person name="Upadhyaya N."/>
            <person name="Rathjen J."/>
            <person name="Taylor J.M."/>
            <person name="Park R.F."/>
            <person name="Dodds P.N."/>
            <person name="Hirsch C.D."/>
            <person name="Kianian S.F."/>
            <person name="Figueroa M."/>
        </authorList>
    </citation>
    <scope>NUCLEOTIDE SEQUENCE [LARGE SCALE GENOMIC DNA]</scope>
    <source>
        <strain evidence="2">12SD80</strain>
    </source>
</reference>
<dbReference type="EMBL" id="PGCI01000051">
    <property type="protein sequence ID" value="PLW45169.1"/>
    <property type="molecule type" value="Genomic_DNA"/>
</dbReference>
<dbReference type="PANTHER" id="PTHR33096:SF1">
    <property type="entry name" value="CXC1-LIKE CYSTEINE CLUSTER ASSOCIATED WITH KDZ TRANSPOSASES DOMAIN-CONTAINING PROTEIN"/>
    <property type="match status" value="1"/>
</dbReference>
<proteinExistence type="predicted"/>
<gene>
    <name evidence="2" type="ORF">PCASD_04548</name>
</gene>
<dbReference type="PANTHER" id="PTHR33096">
    <property type="entry name" value="CXC2 DOMAIN-CONTAINING PROTEIN"/>
    <property type="match status" value="1"/>
</dbReference>
<feature type="region of interest" description="Disordered" evidence="1">
    <location>
        <begin position="87"/>
        <end position="106"/>
    </location>
</feature>
<feature type="compositionally biased region" description="Polar residues" evidence="1">
    <location>
        <begin position="87"/>
        <end position="97"/>
    </location>
</feature>
<comment type="caution">
    <text evidence="2">The sequence shown here is derived from an EMBL/GenBank/DDBJ whole genome shotgun (WGS) entry which is preliminary data.</text>
</comment>
<organism evidence="2 3">
    <name type="scientific">Puccinia coronata f. sp. avenae</name>
    <dbReference type="NCBI Taxonomy" id="200324"/>
    <lineage>
        <taxon>Eukaryota</taxon>
        <taxon>Fungi</taxon>
        <taxon>Dikarya</taxon>
        <taxon>Basidiomycota</taxon>
        <taxon>Pucciniomycotina</taxon>
        <taxon>Pucciniomycetes</taxon>
        <taxon>Pucciniales</taxon>
        <taxon>Pucciniaceae</taxon>
        <taxon>Puccinia</taxon>
    </lineage>
</organism>
<sequence length="216" mass="25086">MPPNRRNANTPLPQTSRSTPIRPTRTSRVNPFQNETPTACQLRLKNKARNMRTLQRLEALHRGELPMPSSSQALCAHLALLESANNSKLPQNNQAPNESLDEPPQTHLWDNFDSSEWKTYKNPPTQGISSLSQRIYDLNACRHRQKLLDNWNQTIPQLHGVYMYLKVKTGNWTFDNCFKSFEDQFCQCTSFKYWMIDFIDLMGRLSMTTHSEMVNK</sequence>